<keyword evidence="6 7" id="KW-0472">Membrane</keyword>
<reference evidence="8 9" key="1">
    <citation type="submission" date="2018-04" db="EMBL/GenBank/DDBJ databases">
        <title>Complete genome sequence of the nitrogen-fixing bacterium Azospirillum humicireducens type strain SgZ-5.</title>
        <authorList>
            <person name="Yu Z."/>
        </authorList>
    </citation>
    <scope>NUCLEOTIDE SEQUENCE [LARGE SCALE GENOMIC DNA]</scope>
    <source>
        <strain evidence="8 9">SgZ-5</strain>
        <plasmid evidence="8 9">pYZ2</plasmid>
    </source>
</reference>
<name>A0A2R4VS25_9PROT</name>
<evidence type="ECO:0000313" key="9">
    <source>
        <dbReference type="Proteomes" id="UP000077405"/>
    </source>
</evidence>
<dbReference type="Pfam" id="PF01554">
    <property type="entry name" value="MatE"/>
    <property type="match status" value="2"/>
</dbReference>
<feature type="transmembrane region" description="Helical" evidence="7">
    <location>
        <begin position="150"/>
        <end position="169"/>
    </location>
</feature>
<dbReference type="NCBIfam" id="TIGR00797">
    <property type="entry name" value="matE"/>
    <property type="match status" value="1"/>
</dbReference>
<protein>
    <submittedName>
        <fullName evidence="8">MATE family efflux transporter</fullName>
    </submittedName>
</protein>
<dbReference type="PANTHER" id="PTHR43549">
    <property type="entry name" value="MULTIDRUG RESISTANCE PROTEIN YPNP-RELATED"/>
    <property type="match status" value="1"/>
</dbReference>
<feature type="transmembrane region" description="Helical" evidence="7">
    <location>
        <begin position="64"/>
        <end position="97"/>
    </location>
</feature>
<feature type="transmembrane region" description="Helical" evidence="7">
    <location>
        <begin position="181"/>
        <end position="204"/>
    </location>
</feature>
<dbReference type="InterPro" id="IPR048279">
    <property type="entry name" value="MdtK-like"/>
</dbReference>
<keyword evidence="4 7" id="KW-0812">Transmembrane</keyword>
<feature type="transmembrane region" description="Helical" evidence="7">
    <location>
        <begin position="301"/>
        <end position="321"/>
    </location>
</feature>
<dbReference type="PIRSF" id="PIRSF006603">
    <property type="entry name" value="DinF"/>
    <property type="match status" value="1"/>
</dbReference>
<dbReference type="AlphaFoldDB" id="A0A2R4VS25"/>
<keyword evidence="8" id="KW-0614">Plasmid</keyword>
<dbReference type="InterPro" id="IPR052031">
    <property type="entry name" value="Membrane_Transporter-Flippase"/>
</dbReference>
<dbReference type="KEGG" id="ahu:A6A40_19240"/>
<feature type="transmembrane region" description="Helical" evidence="7">
    <location>
        <begin position="434"/>
        <end position="458"/>
    </location>
</feature>
<geneLocation type="plasmid" evidence="8 9">
    <name>pYZ2</name>
</geneLocation>
<feature type="transmembrane region" description="Helical" evidence="7">
    <location>
        <begin position="402"/>
        <end position="428"/>
    </location>
</feature>
<accession>A0A2R4VS25</accession>
<evidence type="ECO:0000313" key="8">
    <source>
        <dbReference type="EMBL" id="AWB07201.1"/>
    </source>
</evidence>
<evidence type="ECO:0000256" key="3">
    <source>
        <dbReference type="ARBA" id="ARBA00022475"/>
    </source>
</evidence>
<dbReference type="OrthoDB" id="9806302at2"/>
<dbReference type="GO" id="GO:0015297">
    <property type="term" value="F:antiporter activity"/>
    <property type="evidence" value="ECO:0007669"/>
    <property type="project" value="InterPro"/>
</dbReference>
<proteinExistence type="predicted"/>
<keyword evidence="5 7" id="KW-1133">Transmembrane helix</keyword>
<comment type="subcellular location">
    <subcellularLocation>
        <location evidence="1">Cell inner membrane</location>
        <topology evidence="1">Multi-pass membrane protein</topology>
    </subcellularLocation>
</comment>
<keyword evidence="2" id="KW-0813">Transport</keyword>
<evidence type="ECO:0000256" key="6">
    <source>
        <dbReference type="ARBA" id="ARBA00023136"/>
    </source>
</evidence>
<feature type="transmembrane region" description="Helical" evidence="7">
    <location>
        <begin position="109"/>
        <end position="130"/>
    </location>
</feature>
<evidence type="ECO:0000256" key="4">
    <source>
        <dbReference type="ARBA" id="ARBA00022692"/>
    </source>
</evidence>
<dbReference type="InterPro" id="IPR002528">
    <property type="entry name" value="MATE_fam"/>
</dbReference>
<dbReference type="GO" id="GO:0042910">
    <property type="term" value="F:xenobiotic transmembrane transporter activity"/>
    <property type="evidence" value="ECO:0007669"/>
    <property type="project" value="InterPro"/>
</dbReference>
<dbReference type="GO" id="GO:0005886">
    <property type="term" value="C:plasma membrane"/>
    <property type="evidence" value="ECO:0007669"/>
    <property type="project" value="UniProtKB-SubCell"/>
</dbReference>
<evidence type="ECO:0000256" key="7">
    <source>
        <dbReference type="SAM" id="Phobius"/>
    </source>
</evidence>
<keyword evidence="9" id="KW-1185">Reference proteome</keyword>
<keyword evidence="3" id="KW-1003">Cell membrane</keyword>
<feature type="transmembrane region" description="Helical" evidence="7">
    <location>
        <begin position="374"/>
        <end position="395"/>
    </location>
</feature>
<dbReference type="Proteomes" id="UP000077405">
    <property type="component" value="Plasmid pYZ2"/>
</dbReference>
<gene>
    <name evidence="8" type="ORF">A6A40_19240</name>
</gene>
<evidence type="ECO:0000256" key="1">
    <source>
        <dbReference type="ARBA" id="ARBA00004429"/>
    </source>
</evidence>
<feature type="transmembrane region" description="Helical" evidence="7">
    <location>
        <begin position="35"/>
        <end position="58"/>
    </location>
</feature>
<organism evidence="8 9">
    <name type="scientific">Azospirillum humicireducens</name>
    <dbReference type="NCBI Taxonomy" id="1226968"/>
    <lineage>
        <taxon>Bacteria</taxon>
        <taxon>Pseudomonadati</taxon>
        <taxon>Pseudomonadota</taxon>
        <taxon>Alphaproteobacteria</taxon>
        <taxon>Rhodospirillales</taxon>
        <taxon>Azospirillaceae</taxon>
        <taxon>Azospirillum</taxon>
    </lineage>
</organism>
<dbReference type="RefSeq" id="WP_108547497.1">
    <property type="nucleotide sequence ID" value="NZ_CP028903.1"/>
</dbReference>
<dbReference type="PANTHER" id="PTHR43549:SF3">
    <property type="entry name" value="MULTIDRUG RESISTANCE PROTEIN YPNP-RELATED"/>
    <property type="match status" value="1"/>
</dbReference>
<sequence>MTALSRQERSAAPAPTYKVPPGVLDGPVVPTMLRLALPTTLVLVVQTLVGVVETWFVGFLGTEALAGVALVFPVLMLMQMMANGGIGGGVASAVARALGAKRHEDAEALVWHGIVLACAFGLLFTVAAFLGGPALYRAMGGTGATLTAALTYSGVVFAGAVPLWITALLSSALRGAGNVTVPALVISSGTVLLIILSPALIFGWGPLPRLGVAGGGAAVLIYYLFAAVALMLYLRSAKSLLRLRITPLRTGLFKDIMGVGLLSAIGTVQTNLTVALVTAAVGCFGADAIAGYGIASRLDYIQIPLIFGLGTALVTMVGHNIGAGQMARARRVAWIGAAIAFGMTETIGLAAVLFPHAWIGLFSDDPQVLAMGTLYLRTVAPVYGAVGLGLALYFASQGAKRVLFPVLAGTARMIIAAFIGWSAVVWFGAGLAPLFQITALAALSYGFLTAAAMVGGAWGRHPAYRPLPWRNPAE</sequence>
<evidence type="ECO:0000256" key="5">
    <source>
        <dbReference type="ARBA" id="ARBA00022989"/>
    </source>
</evidence>
<evidence type="ECO:0000256" key="2">
    <source>
        <dbReference type="ARBA" id="ARBA00022448"/>
    </source>
</evidence>
<feature type="transmembrane region" description="Helical" evidence="7">
    <location>
        <begin position="210"/>
        <end position="234"/>
    </location>
</feature>
<feature type="transmembrane region" description="Helical" evidence="7">
    <location>
        <begin position="333"/>
        <end position="354"/>
    </location>
</feature>
<dbReference type="CDD" id="cd13148">
    <property type="entry name" value="MATE_like_3"/>
    <property type="match status" value="1"/>
</dbReference>
<dbReference type="EMBL" id="CP028903">
    <property type="protein sequence ID" value="AWB07201.1"/>
    <property type="molecule type" value="Genomic_DNA"/>
</dbReference>